<evidence type="ECO:0000313" key="6">
    <source>
        <dbReference type="Proteomes" id="UP000406735"/>
    </source>
</evidence>
<evidence type="ECO:0000313" key="2">
    <source>
        <dbReference type="EMBL" id="MCW4130074.1"/>
    </source>
</evidence>
<dbReference type="EMBL" id="VZCC01000106">
    <property type="protein sequence ID" value="MQN85204.1"/>
    <property type="molecule type" value="Genomic_DNA"/>
</dbReference>
<evidence type="ECO:0000313" key="3">
    <source>
        <dbReference type="EMBL" id="MQN11127.1"/>
    </source>
</evidence>
<evidence type="ECO:0000313" key="8">
    <source>
        <dbReference type="Proteomes" id="UP000423156"/>
    </source>
</evidence>
<reference evidence="1" key="2">
    <citation type="submission" date="2022-11" db="EMBL/GenBank/DDBJ databases">
        <title>Genomic repertoires linked with pathogenic potency of arthritogenic Prevotella copri isolated from the gut of rheumatoid arthritis patients.</title>
        <authorList>
            <person name="Nii T."/>
            <person name="Maeda Y."/>
            <person name="Motooka D."/>
            <person name="Naito M."/>
            <person name="Matsumoto Y."/>
            <person name="Ogawa T."/>
            <person name="Oguro-Igashira E."/>
            <person name="Kishikawa T."/>
            <person name="Yamashita M."/>
            <person name="Koizumi S."/>
            <person name="Kurakawa T."/>
            <person name="Okumura R."/>
            <person name="Kayama H."/>
            <person name="Murakami M."/>
            <person name="Sakaguchi T."/>
            <person name="Das B."/>
            <person name="Nakamura S."/>
            <person name="Okada Y."/>
            <person name="Kumanogoh A."/>
            <person name="Takeda K."/>
        </authorList>
    </citation>
    <scope>NUCLEOTIDE SEQUENCE</scope>
    <source>
        <strain evidence="2">H019-1</strain>
        <strain evidence="1">N016-13</strain>
    </source>
</reference>
<dbReference type="Proteomes" id="UP000406735">
    <property type="component" value="Unassembled WGS sequence"/>
</dbReference>
<dbReference type="EMBL" id="VZCY01000118">
    <property type="protein sequence ID" value="MQN11127.1"/>
    <property type="molecule type" value="Genomic_DNA"/>
</dbReference>
<comment type="caution">
    <text evidence="3">The sequence shown here is derived from an EMBL/GenBank/DDBJ whole genome shotgun (WGS) entry which is preliminary data.</text>
</comment>
<evidence type="ECO:0000313" key="4">
    <source>
        <dbReference type="EMBL" id="MQN77344.1"/>
    </source>
</evidence>
<protein>
    <submittedName>
        <fullName evidence="3">Uncharacterized protein</fullName>
    </submittedName>
</protein>
<dbReference type="EMBL" id="JAPDUS010000003">
    <property type="protein sequence ID" value="MCW4092387.1"/>
    <property type="molecule type" value="Genomic_DNA"/>
</dbReference>
<name>A0A6A7UPI6_9BACT</name>
<dbReference type="Gene3D" id="1.10.10.60">
    <property type="entry name" value="Homeodomain-like"/>
    <property type="match status" value="1"/>
</dbReference>
<organism evidence="3 6">
    <name type="scientific">Segatella copri</name>
    <dbReference type="NCBI Taxonomy" id="165179"/>
    <lineage>
        <taxon>Bacteria</taxon>
        <taxon>Pseudomonadati</taxon>
        <taxon>Bacteroidota</taxon>
        <taxon>Bacteroidia</taxon>
        <taxon>Bacteroidales</taxon>
        <taxon>Prevotellaceae</taxon>
        <taxon>Segatella</taxon>
    </lineage>
</organism>
<dbReference type="RefSeq" id="WP_153079980.1">
    <property type="nucleotide sequence ID" value="NZ_JAHRGJ010000006.1"/>
</dbReference>
<reference evidence="6 7" key="1">
    <citation type="submission" date="2019-09" db="EMBL/GenBank/DDBJ databases">
        <title>Distinct polysaccharide growth profiles of human intestinal Prevotella copri isolates.</title>
        <authorList>
            <person name="Fehlner-Peach H."/>
            <person name="Magnabosco C."/>
            <person name="Raghavan V."/>
            <person name="Scher J.U."/>
            <person name="Tett A."/>
            <person name="Cox L.M."/>
            <person name="Gottsegen C."/>
            <person name="Watters A."/>
            <person name="Wiltshire- Gordon J.D."/>
            <person name="Segata N."/>
            <person name="Bonneau R."/>
            <person name="Littman D.R."/>
        </authorList>
    </citation>
    <scope>NUCLEOTIDE SEQUENCE [LARGE SCALE GENOMIC DNA]</scope>
    <source>
        <strain evidence="4 8">BU41712</strain>
        <strain evidence="5">IAA108</strain>
        <strain evidence="7">iAA108</strain>
        <strain evidence="3">IK21513</strain>
        <strain evidence="6">iK21513</strain>
    </source>
</reference>
<dbReference type="Proteomes" id="UP000421408">
    <property type="component" value="Unassembled WGS sequence"/>
</dbReference>
<evidence type="ECO:0000313" key="5">
    <source>
        <dbReference type="EMBL" id="MQN85204.1"/>
    </source>
</evidence>
<evidence type="ECO:0000313" key="7">
    <source>
        <dbReference type="Proteomes" id="UP000421408"/>
    </source>
</evidence>
<accession>A0A6A7UPI6</accession>
<dbReference type="EMBL" id="JAPDVG010000001">
    <property type="protein sequence ID" value="MCW4130074.1"/>
    <property type="molecule type" value="Genomic_DNA"/>
</dbReference>
<gene>
    <name evidence="4" type="ORF">F7D71_05595</name>
    <name evidence="5" type="ORF">F7D74_14725</name>
    <name evidence="3" type="ORF">F7D97_14625</name>
    <name evidence="1" type="ORF">ONT05_02260</name>
    <name evidence="2" type="ORF">ONT19_00390</name>
</gene>
<dbReference type="Proteomes" id="UP001209074">
    <property type="component" value="Unassembled WGS sequence"/>
</dbReference>
<proteinExistence type="predicted"/>
<evidence type="ECO:0000313" key="1">
    <source>
        <dbReference type="EMBL" id="MCW4092387.1"/>
    </source>
</evidence>
<dbReference type="Proteomes" id="UP001209417">
    <property type="component" value="Unassembled WGS sequence"/>
</dbReference>
<dbReference type="AlphaFoldDB" id="A0A6A7UPI6"/>
<dbReference type="EMBL" id="VZBZ01000074">
    <property type="protein sequence ID" value="MQN77344.1"/>
    <property type="molecule type" value="Genomic_DNA"/>
</dbReference>
<sequence length="99" mass="11409">MSRGKHFSAEEIEFIKVNALVMTTTEIAKQLNRNYWAIHRKMKEMGISKSHVFTADEDFIIRRMYGKYPVKAIATKIGVDENAIYNRCKKLKLTKGGAQ</sequence>
<dbReference type="Proteomes" id="UP000423156">
    <property type="component" value="Unassembled WGS sequence"/>
</dbReference>